<sequence length="370" mass="42399">MARVTWVAVAVAVAVIWACAVSSTCAAEPRRFYGSEVCGKDWNETEWREKTAKFSTRLRRAPADKCQETMCHRSGQLSRVGCGHAFSSSWLSPILDNTTTVIYNKPRKCGSTTVQGKLREYYARLGFINGDFLDKDVIWRARSRPGTVVQDVSGRHSPEFMAKTTKFWGWHLEFSEQMREEYLAIRGNKRVFLMSSNRPPMGQVVSSFFEVKKHVLDVPSEVTLDKLIHYISNAPGKNNNYAYHVGDSSVYGFNCSRLTESPELTAAKRAEIEKFVKRYDWIFDADQVSQDFVSFNQIFELCPFIHPEGNLRKRSHLYNAVLSKEQLTGPEVRQAVDDHMCLDTLLYEEMAKRREFLLQLYSGAYRFPGC</sequence>
<organism evidence="2 3">
    <name type="scientific">Porphyridium purpureum</name>
    <name type="common">Red alga</name>
    <name type="synonym">Porphyridium cruentum</name>
    <dbReference type="NCBI Taxonomy" id="35688"/>
    <lineage>
        <taxon>Eukaryota</taxon>
        <taxon>Rhodophyta</taxon>
        <taxon>Bangiophyceae</taxon>
        <taxon>Porphyridiales</taxon>
        <taxon>Porphyridiaceae</taxon>
        <taxon>Porphyridium</taxon>
    </lineage>
</organism>
<gene>
    <name evidence="2" type="ORF">FVE85_2548</name>
</gene>
<accession>A0A5J4YLL7</accession>
<proteinExistence type="predicted"/>
<evidence type="ECO:0000256" key="1">
    <source>
        <dbReference type="SAM" id="SignalP"/>
    </source>
</evidence>
<name>A0A5J4YLL7_PORPP</name>
<keyword evidence="3" id="KW-1185">Reference proteome</keyword>
<dbReference type="Proteomes" id="UP000324585">
    <property type="component" value="Unassembled WGS sequence"/>
</dbReference>
<comment type="caution">
    <text evidence="2">The sequence shown here is derived from an EMBL/GenBank/DDBJ whole genome shotgun (WGS) entry which is preliminary data.</text>
</comment>
<dbReference type="AlphaFoldDB" id="A0A5J4YLL7"/>
<feature type="signal peptide" evidence="1">
    <location>
        <begin position="1"/>
        <end position="26"/>
    </location>
</feature>
<evidence type="ECO:0000313" key="2">
    <source>
        <dbReference type="EMBL" id="KAA8491533.1"/>
    </source>
</evidence>
<evidence type="ECO:0000313" key="3">
    <source>
        <dbReference type="Proteomes" id="UP000324585"/>
    </source>
</evidence>
<reference evidence="3" key="1">
    <citation type="journal article" date="2019" name="Nat. Commun.">
        <title>Expansion of phycobilisome linker gene families in mesophilic red algae.</title>
        <authorList>
            <person name="Lee J."/>
            <person name="Kim D."/>
            <person name="Bhattacharya D."/>
            <person name="Yoon H.S."/>
        </authorList>
    </citation>
    <scope>NUCLEOTIDE SEQUENCE [LARGE SCALE GENOMIC DNA]</scope>
    <source>
        <strain evidence="3">CCMP 1328</strain>
    </source>
</reference>
<protein>
    <submittedName>
        <fullName evidence="2">Uncharacterized protein</fullName>
    </submittedName>
</protein>
<feature type="chain" id="PRO_5023803558" evidence="1">
    <location>
        <begin position="27"/>
        <end position="370"/>
    </location>
</feature>
<dbReference type="EMBL" id="VRMN01000013">
    <property type="protein sequence ID" value="KAA8491533.1"/>
    <property type="molecule type" value="Genomic_DNA"/>
</dbReference>
<keyword evidence="1" id="KW-0732">Signal</keyword>